<comment type="caution">
    <text evidence="2">The sequence shown here is derived from an EMBL/GenBank/DDBJ whole genome shotgun (WGS) entry which is preliminary data.</text>
</comment>
<evidence type="ECO:0000313" key="3">
    <source>
        <dbReference type="Proteomes" id="UP000293433"/>
    </source>
</evidence>
<gene>
    <name evidence="2" type="ORF">EV685_4048</name>
</gene>
<organism evidence="2 3">
    <name type="scientific">Sphaerotilus mobilis</name>
    <dbReference type="NCBI Taxonomy" id="47994"/>
    <lineage>
        <taxon>Bacteria</taxon>
        <taxon>Pseudomonadati</taxon>
        <taxon>Pseudomonadota</taxon>
        <taxon>Betaproteobacteria</taxon>
        <taxon>Burkholderiales</taxon>
        <taxon>Sphaerotilaceae</taxon>
        <taxon>Sphaerotilus</taxon>
    </lineage>
</organism>
<name>A0A4Q7LB67_9BURK</name>
<evidence type="ECO:0000313" key="2">
    <source>
        <dbReference type="EMBL" id="RZS46631.1"/>
    </source>
</evidence>
<evidence type="ECO:0008006" key="4">
    <source>
        <dbReference type="Google" id="ProtNLM"/>
    </source>
</evidence>
<dbReference type="AlphaFoldDB" id="A0A4Q7LB67"/>
<feature type="signal peptide" evidence="1">
    <location>
        <begin position="1"/>
        <end position="21"/>
    </location>
</feature>
<feature type="chain" id="PRO_5020571282" description="3-isopropylmalate dehydratase" evidence="1">
    <location>
        <begin position="22"/>
        <end position="148"/>
    </location>
</feature>
<dbReference type="PROSITE" id="PS51257">
    <property type="entry name" value="PROKAR_LIPOPROTEIN"/>
    <property type="match status" value="1"/>
</dbReference>
<reference evidence="2 3" key="1">
    <citation type="submission" date="2019-02" db="EMBL/GenBank/DDBJ databases">
        <title>Genomic Encyclopedia of Type Strains, Phase IV (KMG-IV): sequencing the most valuable type-strain genomes for metagenomic binning, comparative biology and taxonomic classification.</title>
        <authorList>
            <person name="Goeker M."/>
        </authorList>
    </citation>
    <scope>NUCLEOTIDE SEQUENCE [LARGE SCALE GENOMIC DNA]</scope>
    <source>
        <strain evidence="2 3">DSM 10617</strain>
    </source>
</reference>
<accession>A0A4Q7LB67</accession>
<dbReference type="Proteomes" id="UP000293433">
    <property type="component" value="Unassembled WGS sequence"/>
</dbReference>
<evidence type="ECO:0000256" key="1">
    <source>
        <dbReference type="SAM" id="SignalP"/>
    </source>
</evidence>
<dbReference type="OrthoDB" id="9154618at2"/>
<keyword evidence="3" id="KW-1185">Reference proteome</keyword>
<keyword evidence="1" id="KW-0732">Signal</keyword>
<sequence length="148" mass="15771">MHKRALFILAIAALLSGCATTPVPVSQAIPVDQGRLLAFKAAPSTAYGTLVVFRDVGFIGGGCYYALSVNGTLAVRLGVGEVATLYVPTGELLLRASRDPMGGGLCALDQDNWTQRETNFRPNEVKNFRLSIDANGKLDVQRSEDSGK</sequence>
<protein>
    <recommendedName>
        <fullName evidence="4">3-isopropylmalate dehydratase</fullName>
    </recommendedName>
</protein>
<dbReference type="RefSeq" id="WP_130483865.1">
    <property type="nucleotide sequence ID" value="NZ_SGWV01000015.1"/>
</dbReference>
<proteinExistence type="predicted"/>
<dbReference type="EMBL" id="SGWV01000015">
    <property type="protein sequence ID" value="RZS46631.1"/>
    <property type="molecule type" value="Genomic_DNA"/>
</dbReference>